<feature type="transmembrane region" description="Helical" evidence="1">
    <location>
        <begin position="402"/>
        <end position="423"/>
    </location>
</feature>
<feature type="transmembrane region" description="Helical" evidence="1">
    <location>
        <begin position="366"/>
        <end position="390"/>
    </location>
</feature>
<feature type="transmembrane region" description="Helical" evidence="1">
    <location>
        <begin position="332"/>
        <end position="360"/>
    </location>
</feature>
<sequence length="486" mass="55880">MCQDFFLDVLSSLFGLDEVGSIISDIISLFHTFQKIGAIRSFSAHFSKEAYKLFSWAKNILDLIKHLFYFRPLQPYDNYYLYDLATPLAILLFTVTSTSFYNIFGYYIVYFIFLVFGYGIGCFGIDKKMSLICVFGSLGAGIVIFFVNCKCQLFEFINCQKMDEPGSCCCCKNAYSVLGLTFTLSQSILIFSILITPILLQSEKLTLLYTILIIAIIFLVLILETIYLCVKKQFFNYQSSQRKEQKRIAKFISFGIEFYPILIIPGTEYFITIINDYYKNNWRVIIGYVFFIILVPIAVTYLIADTKDLKLAKKFRSEKLEYFTLFEYIKDVAFAIVASYDFQLACIIIEGAFFLLILIFRPYKNISYYILSCGNSAVVVIENIVVWLVDRKGNEIIDFKKAILMVVCACIPVVVALYIYYIFDYDIYGSREESDDDDESLEKNEDDEDPVENVFILGLLIKVGSPIAWTAFGITIPILKYSNGML</sequence>
<feature type="transmembrane region" description="Helical" evidence="1">
    <location>
        <begin position="285"/>
        <end position="304"/>
    </location>
</feature>
<evidence type="ECO:0000313" key="2">
    <source>
        <dbReference type="EMBL" id="KAK8887480.1"/>
    </source>
</evidence>
<keyword evidence="1" id="KW-1133">Transmembrane helix</keyword>
<dbReference type="EMBL" id="JAPFFF010000006">
    <property type="protein sequence ID" value="KAK8887480.1"/>
    <property type="molecule type" value="Genomic_DNA"/>
</dbReference>
<feature type="transmembrane region" description="Helical" evidence="1">
    <location>
        <begin position="129"/>
        <end position="153"/>
    </location>
</feature>
<reference evidence="2 3" key="1">
    <citation type="submission" date="2024-04" db="EMBL/GenBank/DDBJ databases">
        <title>Tritrichomonas musculus Genome.</title>
        <authorList>
            <person name="Alves-Ferreira E."/>
            <person name="Grigg M."/>
            <person name="Lorenzi H."/>
            <person name="Galac M."/>
        </authorList>
    </citation>
    <scope>NUCLEOTIDE SEQUENCE [LARGE SCALE GENOMIC DNA]</scope>
    <source>
        <strain evidence="2 3">EAF2021</strain>
    </source>
</reference>
<comment type="caution">
    <text evidence="2">The sequence shown here is derived from an EMBL/GenBank/DDBJ whole genome shotgun (WGS) entry which is preliminary data.</text>
</comment>
<feature type="transmembrane region" description="Helical" evidence="1">
    <location>
        <begin position="206"/>
        <end position="230"/>
    </location>
</feature>
<keyword evidence="1" id="KW-0472">Membrane</keyword>
<evidence type="ECO:0000313" key="3">
    <source>
        <dbReference type="Proteomes" id="UP001470230"/>
    </source>
</evidence>
<gene>
    <name evidence="2" type="ORF">M9Y10_038527</name>
</gene>
<organism evidence="2 3">
    <name type="scientific">Tritrichomonas musculus</name>
    <dbReference type="NCBI Taxonomy" id="1915356"/>
    <lineage>
        <taxon>Eukaryota</taxon>
        <taxon>Metamonada</taxon>
        <taxon>Parabasalia</taxon>
        <taxon>Tritrichomonadida</taxon>
        <taxon>Tritrichomonadidae</taxon>
        <taxon>Tritrichomonas</taxon>
    </lineage>
</organism>
<keyword evidence="3" id="KW-1185">Reference proteome</keyword>
<accession>A0ABR2KBU0</accession>
<feature type="transmembrane region" description="Helical" evidence="1">
    <location>
        <begin position="79"/>
        <end position="96"/>
    </location>
</feature>
<feature type="transmembrane region" description="Helical" evidence="1">
    <location>
        <begin position="103"/>
        <end position="123"/>
    </location>
</feature>
<name>A0ABR2KBU0_9EUKA</name>
<evidence type="ECO:0000256" key="1">
    <source>
        <dbReference type="SAM" id="Phobius"/>
    </source>
</evidence>
<feature type="transmembrane region" description="Helical" evidence="1">
    <location>
        <begin position="174"/>
        <end position="200"/>
    </location>
</feature>
<feature type="transmembrane region" description="Helical" evidence="1">
    <location>
        <begin position="251"/>
        <end position="273"/>
    </location>
</feature>
<feature type="transmembrane region" description="Helical" evidence="1">
    <location>
        <begin position="454"/>
        <end position="479"/>
    </location>
</feature>
<dbReference type="Proteomes" id="UP001470230">
    <property type="component" value="Unassembled WGS sequence"/>
</dbReference>
<keyword evidence="1" id="KW-0812">Transmembrane</keyword>
<proteinExistence type="predicted"/>
<protein>
    <submittedName>
        <fullName evidence="2">Uncharacterized protein</fullName>
    </submittedName>
</protein>